<feature type="domain" description="Calcineurin-like phosphoesterase" evidence="1">
    <location>
        <begin position="1"/>
        <end position="95"/>
    </location>
</feature>
<dbReference type="SUPFAM" id="SSF56300">
    <property type="entry name" value="Metallo-dependent phosphatases"/>
    <property type="match status" value="1"/>
</dbReference>
<evidence type="ECO:0000313" key="3">
    <source>
        <dbReference type="Proteomes" id="UP000194639"/>
    </source>
</evidence>
<keyword evidence="2" id="KW-0378">Hydrolase</keyword>
<dbReference type="RefSeq" id="WP_086551729.1">
    <property type="nucleotide sequence ID" value="NZ_JOMO01000008.1"/>
</dbReference>
<proteinExistence type="predicted"/>
<gene>
    <name evidence="2" type="ORF">HK12_13865</name>
</gene>
<dbReference type="Proteomes" id="UP000194639">
    <property type="component" value="Unassembled WGS sequence"/>
</dbReference>
<evidence type="ECO:0000313" key="2">
    <source>
        <dbReference type="EMBL" id="OUI84836.1"/>
    </source>
</evidence>
<keyword evidence="2" id="KW-0269">Exonuclease</keyword>
<reference evidence="2 3" key="1">
    <citation type="submission" date="2014-06" db="EMBL/GenBank/DDBJ databases">
        <authorList>
            <person name="Ju J."/>
            <person name="Zhang J."/>
        </authorList>
    </citation>
    <scope>NUCLEOTIDE SEQUENCE [LARGE SCALE GENOMIC DNA]</scope>
    <source>
        <strain evidence="2">DmW_045</strain>
    </source>
</reference>
<dbReference type="InterPro" id="IPR014577">
    <property type="entry name" value="UCP033093_metalloPase"/>
</dbReference>
<dbReference type="Pfam" id="PF00149">
    <property type="entry name" value="Metallophos"/>
    <property type="match status" value="1"/>
</dbReference>
<dbReference type="InterPro" id="IPR029052">
    <property type="entry name" value="Metallo-depent_PP-like"/>
</dbReference>
<dbReference type="AlphaFoldDB" id="A0A252A5H0"/>
<dbReference type="InterPro" id="IPR050535">
    <property type="entry name" value="DNA_Repair-Maintenance_Comp"/>
</dbReference>
<accession>A0A252A5H0</accession>
<dbReference type="PIRSF" id="PIRSF033093">
    <property type="entry name" value="UCP_ML1119"/>
    <property type="match status" value="1"/>
</dbReference>
<dbReference type="PANTHER" id="PTHR30337:SF0">
    <property type="entry name" value="NUCLEASE SBCCD SUBUNIT D"/>
    <property type="match status" value="1"/>
</dbReference>
<dbReference type="PANTHER" id="PTHR30337">
    <property type="entry name" value="COMPONENT OF ATP-DEPENDENT DSDNA EXONUCLEASE"/>
    <property type="match status" value="1"/>
</dbReference>
<dbReference type="InterPro" id="IPR004843">
    <property type="entry name" value="Calcineurin-like_PHP"/>
</dbReference>
<keyword evidence="2" id="KW-0540">Nuclease</keyword>
<dbReference type="GO" id="GO:0004527">
    <property type="term" value="F:exonuclease activity"/>
    <property type="evidence" value="ECO:0007669"/>
    <property type="project" value="UniProtKB-KW"/>
</dbReference>
<dbReference type="Gene3D" id="3.60.21.10">
    <property type="match status" value="1"/>
</dbReference>
<comment type="caution">
    <text evidence="2">The sequence shown here is derived from an EMBL/GenBank/DDBJ whole genome shotgun (WGS) entry which is preliminary data.</text>
</comment>
<name>A0A252A5H0_9PROT</name>
<sequence>MKFVHTSDWQIGRTFGFVNDETQGALQAQRVEVVRRIGHLARQQGAKHVLVAGDIYEHETPTERTLHQPMERMREFADMHWHLIPGNHDANTPEGVWARLVREGGVPANVHLHCQPGPVQIDEAENVWLLPAVLQRRHVLADLTAYMDTAPTPPGAVRIGLAHGSVVSFGNGEEAQHNPLAIDRAQKAGLSYLGLGDWHGFCQINERTCYSGTPEIDNFDIGRGGGGETLVVDIQGATALPLIERHKTGHYMWQKLGDVTLTSAEDIYALDARVRGIAPDNAGAVLVWLTVSGMLGVEDMALYESLITRRLRAAVACLRLSGTPQLNAGLDDLDCFGPAGAVRRAAETLLAQAQNGGAEGAVATEALQRLFLFWNESKGQAA</sequence>
<dbReference type="EMBL" id="JOMO01000008">
    <property type="protein sequence ID" value="OUI84836.1"/>
    <property type="molecule type" value="Genomic_DNA"/>
</dbReference>
<protein>
    <submittedName>
        <fullName evidence="2">DNA repair exonuclease</fullName>
    </submittedName>
</protein>
<evidence type="ECO:0000259" key="1">
    <source>
        <dbReference type="Pfam" id="PF00149"/>
    </source>
</evidence>
<organism evidence="2 3">
    <name type="scientific">Acetobacter orientalis</name>
    <dbReference type="NCBI Taxonomy" id="146474"/>
    <lineage>
        <taxon>Bacteria</taxon>
        <taxon>Pseudomonadati</taxon>
        <taxon>Pseudomonadota</taxon>
        <taxon>Alphaproteobacteria</taxon>
        <taxon>Acetobacterales</taxon>
        <taxon>Acetobacteraceae</taxon>
        <taxon>Acetobacter</taxon>
    </lineage>
</organism>